<evidence type="ECO:0000259" key="1">
    <source>
        <dbReference type="Pfam" id="PF01408"/>
    </source>
</evidence>
<sequence length="393" mass="44133">MTTPSVRIGLIGIGNIGSAHLRWMLEHPESGLSVAALCDIDPQKRELLRRETTGIPVFATHEEMLASGLTEAVIVAAPHEIHPIAAVDAFRAGQHVLIEKPAGVSVRSVRRMNEEAEKSGKVFAIMFNQRTNPLFARAREIVQSGQLGVPKRLVWIVTNWYRTQAYYDSGSWRASWNGEGGGVLLNQAPHNLDLWQWIFGMPKRVFAFCSFGKYHRIAVEDDVTIQAEYENGASATFITTTGETPGTNRLEISGDRGRLVLENGSLLWQKLAAPEREFCFSVKEGFYQPEMQEERFSAPEPDGHPIILQNFARAILHGEPLIAPGSEGIRSLSISNAAYLSAWTNGWADLPVDEEQFESFLTQRREEERLSPRRAVQAEKMSESYQTRWSVRW</sequence>
<dbReference type="InterPro" id="IPR052515">
    <property type="entry name" value="Gfo/Idh/MocA_Oxidoreductase"/>
</dbReference>
<dbReference type="Gene3D" id="3.40.50.720">
    <property type="entry name" value="NAD(P)-binding Rossmann-like Domain"/>
    <property type="match status" value="1"/>
</dbReference>
<dbReference type="Pfam" id="PF01408">
    <property type="entry name" value="GFO_IDH_MocA"/>
    <property type="match status" value="1"/>
</dbReference>
<dbReference type="PANTHER" id="PTHR43249:SF1">
    <property type="entry name" value="D-GLUCOSIDE 3-DEHYDROGENASE"/>
    <property type="match status" value="1"/>
</dbReference>
<accession>A0A9D1DED4</accession>
<dbReference type="InterPro" id="IPR000683">
    <property type="entry name" value="Gfo/Idh/MocA-like_OxRdtase_N"/>
</dbReference>
<evidence type="ECO:0000313" key="4">
    <source>
        <dbReference type="Proteomes" id="UP000824242"/>
    </source>
</evidence>
<reference evidence="3" key="2">
    <citation type="journal article" date="2021" name="PeerJ">
        <title>Extensive microbial diversity within the chicken gut microbiome revealed by metagenomics and culture.</title>
        <authorList>
            <person name="Gilroy R."/>
            <person name="Ravi A."/>
            <person name="Getino M."/>
            <person name="Pursley I."/>
            <person name="Horton D.L."/>
            <person name="Alikhan N.F."/>
            <person name="Baker D."/>
            <person name="Gharbi K."/>
            <person name="Hall N."/>
            <person name="Watson M."/>
            <person name="Adriaenssens E.M."/>
            <person name="Foster-Nyarko E."/>
            <person name="Jarju S."/>
            <person name="Secka A."/>
            <person name="Antonio M."/>
            <person name="Oren A."/>
            <person name="Chaudhuri R.R."/>
            <person name="La Ragione R."/>
            <person name="Hildebrand F."/>
            <person name="Pallen M.J."/>
        </authorList>
    </citation>
    <scope>NUCLEOTIDE SEQUENCE</scope>
    <source>
        <strain evidence="3">ChiSxjej1B13-7958</strain>
    </source>
</reference>
<dbReference type="SUPFAM" id="SSF55347">
    <property type="entry name" value="Glyceraldehyde-3-phosphate dehydrogenase-like, C-terminal domain"/>
    <property type="match status" value="1"/>
</dbReference>
<proteinExistence type="predicted"/>
<dbReference type="InterPro" id="IPR055170">
    <property type="entry name" value="GFO_IDH_MocA-like_dom"/>
</dbReference>
<feature type="domain" description="GFO/IDH/MocA-like oxidoreductase" evidence="2">
    <location>
        <begin position="135"/>
        <end position="259"/>
    </location>
</feature>
<dbReference type="InterPro" id="IPR036291">
    <property type="entry name" value="NAD(P)-bd_dom_sf"/>
</dbReference>
<dbReference type="Proteomes" id="UP000824242">
    <property type="component" value="Unassembled WGS sequence"/>
</dbReference>
<evidence type="ECO:0000259" key="2">
    <source>
        <dbReference type="Pfam" id="PF22725"/>
    </source>
</evidence>
<dbReference type="Pfam" id="PF22725">
    <property type="entry name" value="GFO_IDH_MocA_C3"/>
    <property type="match status" value="1"/>
</dbReference>
<dbReference type="EMBL" id="DVGZ01000052">
    <property type="protein sequence ID" value="HIR47087.1"/>
    <property type="molecule type" value="Genomic_DNA"/>
</dbReference>
<comment type="caution">
    <text evidence="3">The sequence shown here is derived from an EMBL/GenBank/DDBJ whole genome shotgun (WGS) entry which is preliminary data.</text>
</comment>
<evidence type="ECO:0000313" key="3">
    <source>
        <dbReference type="EMBL" id="HIR47087.1"/>
    </source>
</evidence>
<name>A0A9D1DED4_9FIRM</name>
<dbReference type="GO" id="GO:0000166">
    <property type="term" value="F:nucleotide binding"/>
    <property type="evidence" value="ECO:0007669"/>
    <property type="project" value="InterPro"/>
</dbReference>
<organism evidence="3 4">
    <name type="scientific">Candidatus Caccousia avicola</name>
    <dbReference type="NCBI Taxonomy" id="2840721"/>
    <lineage>
        <taxon>Bacteria</taxon>
        <taxon>Bacillati</taxon>
        <taxon>Bacillota</taxon>
        <taxon>Clostridia</taxon>
        <taxon>Eubacteriales</taxon>
        <taxon>Oscillospiraceae</taxon>
        <taxon>Oscillospiraceae incertae sedis</taxon>
        <taxon>Candidatus Caccousia</taxon>
    </lineage>
</organism>
<dbReference type="SUPFAM" id="SSF51735">
    <property type="entry name" value="NAD(P)-binding Rossmann-fold domains"/>
    <property type="match status" value="1"/>
</dbReference>
<dbReference type="Gene3D" id="3.30.360.10">
    <property type="entry name" value="Dihydrodipicolinate Reductase, domain 2"/>
    <property type="match status" value="1"/>
</dbReference>
<reference evidence="3" key="1">
    <citation type="submission" date="2020-10" db="EMBL/GenBank/DDBJ databases">
        <authorList>
            <person name="Gilroy R."/>
        </authorList>
    </citation>
    <scope>NUCLEOTIDE SEQUENCE</scope>
    <source>
        <strain evidence="3">ChiSxjej1B13-7958</strain>
    </source>
</reference>
<gene>
    <name evidence="3" type="ORF">IAB89_05435</name>
</gene>
<dbReference type="AlphaFoldDB" id="A0A9D1DED4"/>
<protein>
    <submittedName>
        <fullName evidence="3">Gfo/Idh/MocA family oxidoreductase</fullName>
    </submittedName>
</protein>
<feature type="domain" description="Gfo/Idh/MocA-like oxidoreductase N-terminal" evidence="1">
    <location>
        <begin position="6"/>
        <end position="125"/>
    </location>
</feature>
<dbReference type="PANTHER" id="PTHR43249">
    <property type="entry name" value="UDP-N-ACETYL-2-AMINO-2-DEOXY-D-GLUCURONATE OXIDASE"/>
    <property type="match status" value="1"/>
</dbReference>